<dbReference type="EMBL" id="JAHCVI010000001">
    <property type="protein sequence ID" value="KAG7292143.1"/>
    <property type="molecule type" value="Genomic_DNA"/>
</dbReference>
<dbReference type="Gene3D" id="3.30.70.330">
    <property type="match status" value="2"/>
</dbReference>
<evidence type="ECO:0000313" key="5">
    <source>
        <dbReference type="EMBL" id="KAG7292143.1"/>
    </source>
</evidence>
<feature type="compositionally biased region" description="Polar residues" evidence="3">
    <location>
        <begin position="242"/>
        <end position="251"/>
    </location>
</feature>
<dbReference type="Pfam" id="PF00076">
    <property type="entry name" value="RRM_1"/>
    <property type="match status" value="2"/>
</dbReference>
<dbReference type="AlphaFoldDB" id="A0AAD4I4G1"/>
<feature type="domain" description="RRM" evidence="4">
    <location>
        <begin position="249"/>
        <end position="327"/>
    </location>
</feature>
<dbReference type="GO" id="GO:0003723">
    <property type="term" value="F:RNA binding"/>
    <property type="evidence" value="ECO:0007669"/>
    <property type="project" value="UniProtKB-UniRule"/>
</dbReference>
<sequence>MDRLGTKFLVATRNIALGKNCFLNDQDRDNINRHSLRRAALRSAIAASRPVSTTTRITPFAVRAAVECNAARTASAQGLRFFSQTVRTASDLEDKALEEAQRKSEQDFERQVVDDARQDVEESVAQTEADIQESMQEVAPPLAPQPKVEKSPHSAFVRNLVFELTEEHLQKAFAKYGTVQSTYIARDPRGMSKGYGFVTFGSAEELQDACSNVNGSFWHGRRITCIPRAADESRSKPRQHRNSPQGPTNQLFVGNIPYETTDAELNRLFRGVDNLRDVRVAVDRTTGWPRGFAHADFTTVEAASEAKRKLDGAVLGDRKLRIDFASGFNKKRRESSGSEEPQEH</sequence>
<evidence type="ECO:0000256" key="2">
    <source>
        <dbReference type="PROSITE-ProRule" id="PRU00176"/>
    </source>
</evidence>
<proteinExistence type="predicted"/>
<comment type="caution">
    <text evidence="5">The sequence shown here is derived from an EMBL/GenBank/DDBJ whole genome shotgun (WGS) entry which is preliminary data.</text>
</comment>
<dbReference type="InterPro" id="IPR000504">
    <property type="entry name" value="RRM_dom"/>
</dbReference>
<evidence type="ECO:0000259" key="4">
    <source>
        <dbReference type="PROSITE" id="PS50102"/>
    </source>
</evidence>
<keyword evidence="6" id="KW-1185">Reference proteome</keyword>
<dbReference type="SMART" id="SM00361">
    <property type="entry name" value="RRM_1"/>
    <property type="match status" value="1"/>
</dbReference>
<name>A0AAD4I4G1_9PEZI</name>
<dbReference type="InterPro" id="IPR052462">
    <property type="entry name" value="SLIRP/GR-RBP-like"/>
</dbReference>
<keyword evidence="1 2" id="KW-0694">RNA-binding</keyword>
<dbReference type="InterPro" id="IPR035979">
    <property type="entry name" value="RBD_domain_sf"/>
</dbReference>
<gene>
    <name evidence="5" type="ORF">NEMBOFW57_002176</name>
</gene>
<evidence type="ECO:0000256" key="1">
    <source>
        <dbReference type="ARBA" id="ARBA00022884"/>
    </source>
</evidence>
<evidence type="ECO:0000256" key="3">
    <source>
        <dbReference type="SAM" id="MobiDB-lite"/>
    </source>
</evidence>
<reference evidence="5" key="1">
    <citation type="submission" date="2023-02" db="EMBL/GenBank/DDBJ databases">
        <authorList>
            <person name="Palmer J.M."/>
        </authorList>
    </citation>
    <scope>NUCLEOTIDE SEQUENCE</scope>
    <source>
        <strain evidence="5">FW57</strain>
    </source>
</reference>
<evidence type="ECO:0000313" key="6">
    <source>
        <dbReference type="Proteomes" id="UP001197093"/>
    </source>
</evidence>
<dbReference type="Proteomes" id="UP001197093">
    <property type="component" value="Unassembled WGS sequence"/>
</dbReference>
<dbReference type="CDD" id="cd00590">
    <property type="entry name" value="RRM_SF"/>
    <property type="match status" value="1"/>
</dbReference>
<accession>A0AAD4I4G1</accession>
<dbReference type="InterPro" id="IPR003954">
    <property type="entry name" value="RRM_euk-type"/>
</dbReference>
<protein>
    <recommendedName>
        <fullName evidence="4">RRM domain-containing protein</fullName>
    </recommendedName>
</protein>
<dbReference type="InterPro" id="IPR012677">
    <property type="entry name" value="Nucleotide-bd_a/b_plait_sf"/>
</dbReference>
<organism evidence="5 6">
    <name type="scientific">Staphylotrichum longicolle</name>
    <dbReference type="NCBI Taxonomy" id="669026"/>
    <lineage>
        <taxon>Eukaryota</taxon>
        <taxon>Fungi</taxon>
        <taxon>Dikarya</taxon>
        <taxon>Ascomycota</taxon>
        <taxon>Pezizomycotina</taxon>
        <taxon>Sordariomycetes</taxon>
        <taxon>Sordariomycetidae</taxon>
        <taxon>Sordariales</taxon>
        <taxon>Chaetomiaceae</taxon>
        <taxon>Staphylotrichum</taxon>
    </lineage>
</organism>
<dbReference type="SUPFAM" id="SSF54928">
    <property type="entry name" value="RNA-binding domain, RBD"/>
    <property type="match status" value="2"/>
</dbReference>
<dbReference type="SMART" id="SM00360">
    <property type="entry name" value="RRM"/>
    <property type="match status" value="2"/>
</dbReference>
<feature type="domain" description="RRM" evidence="4">
    <location>
        <begin position="153"/>
        <end position="223"/>
    </location>
</feature>
<feature type="region of interest" description="Disordered" evidence="3">
    <location>
        <begin position="228"/>
        <end position="251"/>
    </location>
</feature>
<dbReference type="PANTHER" id="PTHR48027">
    <property type="entry name" value="HETEROGENEOUS NUCLEAR RIBONUCLEOPROTEIN 87F-RELATED"/>
    <property type="match status" value="1"/>
</dbReference>
<dbReference type="PROSITE" id="PS50102">
    <property type="entry name" value="RRM"/>
    <property type="match status" value="2"/>
</dbReference>